<reference evidence="1" key="1">
    <citation type="submission" date="2021-06" db="EMBL/GenBank/DDBJ databases">
        <authorList>
            <person name="Kallberg Y."/>
            <person name="Tangrot J."/>
            <person name="Rosling A."/>
        </authorList>
    </citation>
    <scope>NUCLEOTIDE SEQUENCE</scope>
    <source>
        <strain evidence="1">IA702</strain>
    </source>
</reference>
<proteinExistence type="predicted"/>
<dbReference type="AlphaFoldDB" id="A0A9N9H4B6"/>
<dbReference type="EMBL" id="CAJVPJ010003914">
    <property type="protein sequence ID" value="CAG8646302.1"/>
    <property type="molecule type" value="Genomic_DNA"/>
</dbReference>
<gene>
    <name evidence="1" type="ORF">POCULU_LOCUS9701</name>
</gene>
<comment type="caution">
    <text evidence="1">The sequence shown here is derived from an EMBL/GenBank/DDBJ whole genome shotgun (WGS) entry which is preliminary data.</text>
</comment>
<name>A0A9N9H4B6_9GLOM</name>
<keyword evidence="2" id="KW-1185">Reference proteome</keyword>
<organism evidence="1 2">
    <name type="scientific">Paraglomus occultum</name>
    <dbReference type="NCBI Taxonomy" id="144539"/>
    <lineage>
        <taxon>Eukaryota</taxon>
        <taxon>Fungi</taxon>
        <taxon>Fungi incertae sedis</taxon>
        <taxon>Mucoromycota</taxon>
        <taxon>Glomeromycotina</taxon>
        <taxon>Glomeromycetes</taxon>
        <taxon>Paraglomerales</taxon>
        <taxon>Paraglomeraceae</taxon>
        <taxon>Paraglomus</taxon>
    </lineage>
</organism>
<evidence type="ECO:0000313" key="1">
    <source>
        <dbReference type="EMBL" id="CAG8646302.1"/>
    </source>
</evidence>
<dbReference type="Proteomes" id="UP000789572">
    <property type="component" value="Unassembled WGS sequence"/>
</dbReference>
<feature type="non-terminal residue" evidence="1">
    <location>
        <position position="126"/>
    </location>
</feature>
<accession>A0A9N9H4B6</accession>
<evidence type="ECO:0000313" key="2">
    <source>
        <dbReference type="Proteomes" id="UP000789572"/>
    </source>
</evidence>
<protein>
    <submittedName>
        <fullName evidence="1">3477_t:CDS:1</fullName>
    </submittedName>
</protein>
<sequence length="126" mass="13203">FTEKMSSLTKRDCINVFHSGSNCCASNCYAPPTGNYGPDCDSTGGGVTGADSNAQITYSLTVSAATGILVCCEGRGFGGWYNLGCNVNGDSFATTVPWGQIIATPSIHCRTSDPNFLDFVTVSYLC</sequence>